<comment type="subcellular location">
    <subcellularLocation>
        <location evidence="6">Cell membrane</location>
        <topology evidence="6">Multi-pass membrane protein</topology>
    </subcellularLocation>
    <subcellularLocation>
        <location evidence="1">Membrane</location>
        <topology evidence="1">Multi-pass membrane protein</topology>
    </subcellularLocation>
</comment>
<protein>
    <recommendedName>
        <fullName evidence="6">Transport permease protein</fullName>
    </recommendedName>
</protein>
<evidence type="ECO:0000313" key="8">
    <source>
        <dbReference type="EMBL" id="MBB4951189.1"/>
    </source>
</evidence>
<gene>
    <name evidence="8" type="ORF">F4556_006724</name>
</gene>
<accession>A0A7W7SIM5</accession>
<dbReference type="RefSeq" id="WP_184922975.1">
    <property type="nucleotide sequence ID" value="NZ_JACHJR010000001.1"/>
</dbReference>
<evidence type="ECO:0000256" key="3">
    <source>
        <dbReference type="ARBA" id="ARBA00022989"/>
    </source>
</evidence>
<feature type="transmembrane region" description="Helical" evidence="6">
    <location>
        <begin position="112"/>
        <end position="131"/>
    </location>
</feature>
<feature type="transmembrane region" description="Helical" evidence="6">
    <location>
        <begin position="226"/>
        <end position="244"/>
    </location>
</feature>
<dbReference type="GO" id="GO:0140359">
    <property type="term" value="F:ABC-type transporter activity"/>
    <property type="evidence" value="ECO:0007669"/>
    <property type="project" value="InterPro"/>
</dbReference>
<keyword evidence="6" id="KW-0813">Transport</keyword>
<dbReference type="PROSITE" id="PS51012">
    <property type="entry name" value="ABC_TM2"/>
    <property type="match status" value="1"/>
</dbReference>
<dbReference type="InterPro" id="IPR013525">
    <property type="entry name" value="ABC2_TM"/>
</dbReference>
<dbReference type="GO" id="GO:0046677">
    <property type="term" value="P:response to antibiotic"/>
    <property type="evidence" value="ECO:0007669"/>
    <property type="project" value="UniProtKB-KW"/>
</dbReference>
<dbReference type="PANTHER" id="PTHR43229:SF2">
    <property type="entry name" value="NODULATION PROTEIN J"/>
    <property type="match status" value="1"/>
</dbReference>
<evidence type="ECO:0000259" key="7">
    <source>
        <dbReference type="PROSITE" id="PS51012"/>
    </source>
</evidence>
<keyword evidence="3 6" id="KW-1133">Transmembrane helix</keyword>
<evidence type="ECO:0000256" key="5">
    <source>
        <dbReference type="ARBA" id="ARBA00023251"/>
    </source>
</evidence>
<evidence type="ECO:0000256" key="2">
    <source>
        <dbReference type="ARBA" id="ARBA00022692"/>
    </source>
</evidence>
<feature type="transmembrane region" description="Helical" evidence="6">
    <location>
        <begin position="60"/>
        <end position="82"/>
    </location>
</feature>
<keyword evidence="9" id="KW-1185">Reference proteome</keyword>
<name>A0A7W7SIM5_9ACTN</name>
<sequence length="252" mass="26300">MTTAATSWIIFRRSMRFTLRKPSWVIFGLMQPLLYLALFGPLLNRIGQAPGFDGGNTWRVFVPGLLVQQGVFSAVFVGFGIISEVRSGALDRMKISSAGELGLLLGRMLRDAVVLTVQAGLLTLGALVAGLRAPAGGVLAAFALVTVVGLAMSGFAYGLALVLKNEEAYGQVLNTLMLPIMLLSGVLLPLALAPGWLSGLAEANPLSHIVTAERALFAGEFGGSDTLVGVAVAAGLAVLTTWFASRAIRSGS</sequence>
<feature type="transmembrane region" description="Helical" evidence="6">
    <location>
        <begin position="22"/>
        <end position="40"/>
    </location>
</feature>
<feature type="domain" description="ABC transmembrane type-2" evidence="7">
    <location>
        <begin position="23"/>
        <end position="251"/>
    </location>
</feature>
<dbReference type="EMBL" id="JACHJR010000001">
    <property type="protein sequence ID" value="MBB4951189.1"/>
    <property type="molecule type" value="Genomic_DNA"/>
</dbReference>
<dbReference type="GO" id="GO:0043190">
    <property type="term" value="C:ATP-binding cassette (ABC) transporter complex"/>
    <property type="evidence" value="ECO:0007669"/>
    <property type="project" value="InterPro"/>
</dbReference>
<dbReference type="InterPro" id="IPR051784">
    <property type="entry name" value="Nod_factor_ABC_transporter"/>
</dbReference>
<reference evidence="8 9" key="1">
    <citation type="submission" date="2020-08" db="EMBL/GenBank/DDBJ databases">
        <title>Sequencing the genomes of 1000 actinobacteria strains.</title>
        <authorList>
            <person name="Klenk H.-P."/>
        </authorList>
    </citation>
    <scope>NUCLEOTIDE SEQUENCE [LARGE SCALE GENOMIC DNA]</scope>
    <source>
        <strain evidence="8 9">DSM 44786</strain>
    </source>
</reference>
<dbReference type="PANTHER" id="PTHR43229">
    <property type="entry name" value="NODULATION PROTEIN J"/>
    <property type="match status" value="1"/>
</dbReference>
<organism evidence="8 9">
    <name type="scientific">Kitasatospora gansuensis</name>
    <dbReference type="NCBI Taxonomy" id="258050"/>
    <lineage>
        <taxon>Bacteria</taxon>
        <taxon>Bacillati</taxon>
        <taxon>Actinomycetota</taxon>
        <taxon>Actinomycetes</taxon>
        <taxon>Kitasatosporales</taxon>
        <taxon>Streptomycetaceae</taxon>
        <taxon>Kitasatospora</taxon>
    </lineage>
</organism>
<keyword evidence="2 6" id="KW-0812">Transmembrane</keyword>
<dbReference type="AlphaFoldDB" id="A0A7W7SIM5"/>
<dbReference type="Pfam" id="PF01061">
    <property type="entry name" value="ABC2_membrane"/>
    <property type="match status" value="1"/>
</dbReference>
<evidence type="ECO:0000313" key="9">
    <source>
        <dbReference type="Proteomes" id="UP000573327"/>
    </source>
</evidence>
<feature type="transmembrane region" description="Helical" evidence="6">
    <location>
        <begin position="175"/>
        <end position="197"/>
    </location>
</feature>
<evidence type="ECO:0000256" key="4">
    <source>
        <dbReference type="ARBA" id="ARBA00023136"/>
    </source>
</evidence>
<dbReference type="Proteomes" id="UP000573327">
    <property type="component" value="Unassembled WGS sequence"/>
</dbReference>
<feature type="transmembrane region" description="Helical" evidence="6">
    <location>
        <begin position="137"/>
        <end position="163"/>
    </location>
</feature>
<dbReference type="InterPro" id="IPR000412">
    <property type="entry name" value="ABC_2_transport"/>
</dbReference>
<dbReference type="PIRSF" id="PIRSF006648">
    <property type="entry name" value="DrrB"/>
    <property type="match status" value="1"/>
</dbReference>
<evidence type="ECO:0000256" key="1">
    <source>
        <dbReference type="ARBA" id="ARBA00004141"/>
    </source>
</evidence>
<proteinExistence type="inferred from homology"/>
<keyword evidence="4 6" id="KW-0472">Membrane</keyword>
<comment type="similarity">
    <text evidence="6">Belongs to the ABC-2 integral membrane protein family.</text>
</comment>
<comment type="caution">
    <text evidence="8">The sequence shown here is derived from an EMBL/GenBank/DDBJ whole genome shotgun (WGS) entry which is preliminary data.</text>
</comment>
<dbReference type="InterPro" id="IPR047817">
    <property type="entry name" value="ABC2_TM_bact-type"/>
</dbReference>
<keyword evidence="5" id="KW-0046">Antibiotic resistance</keyword>
<keyword evidence="6" id="KW-1003">Cell membrane</keyword>
<evidence type="ECO:0000256" key="6">
    <source>
        <dbReference type="RuleBase" id="RU361157"/>
    </source>
</evidence>